<dbReference type="InterPro" id="IPR043145">
    <property type="entry name" value="Znf_ZZ_sf"/>
</dbReference>
<dbReference type="PROSITE" id="PS51727">
    <property type="entry name" value="CBP_P300_HAT"/>
    <property type="match status" value="1"/>
</dbReference>
<evidence type="ECO:0000256" key="4">
    <source>
        <dbReference type="ARBA" id="ARBA00022481"/>
    </source>
</evidence>
<dbReference type="InterPro" id="IPR036529">
    <property type="entry name" value="KIX_dom_sf"/>
</dbReference>
<feature type="compositionally biased region" description="Basic and acidic residues" evidence="19">
    <location>
        <begin position="1046"/>
        <end position="1076"/>
    </location>
</feature>
<feature type="domain" description="CBP/p300-type HAT" evidence="24">
    <location>
        <begin position="669"/>
        <end position="1335"/>
    </location>
</feature>
<comment type="catalytic activity">
    <reaction evidence="16">
        <text>L-lysyl-[protein] + acetyl-CoA = N(6)-acetyl-L-lysyl-[protein] + CoA + H(+)</text>
        <dbReference type="Rhea" id="RHEA:45948"/>
        <dbReference type="Rhea" id="RHEA-COMP:9752"/>
        <dbReference type="Rhea" id="RHEA-COMP:10731"/>
        <dbReference type="ChEBI" id="CHEBI:15378"/>
        <dbReference type="ChEBI" id="CHEBI:29969"/>
        <dbReference type="ChEBI" id="CHEBI:57287"/>
        <dbReference type="ChEBI" id="CHEBI:57288"/>
        <dbReference type="ChEBI" id="CHEBI:61930"/>
        <dbReference type="EC" id="2.3.1.48"/>
    </reaction>
</comment>
<feature type="compositionally biased region" description="Low complexity" evidence="19">
    <location>
        <begin position="1"/>
        <end position="23"/>
    </location>
</feature>
<evidence type="ECO:0000256" key="8">
    <source>
        <dbReference type="ARBA" id="ARBA00022833"/>
    </source>
</evidence>
<dbReference type="InterPro" id="IPR035898">
    <property type="entry name" value="TAZ_dom_sf"/>
</dbReference>
<dbReference type="InterPro" id="IPR001487">
    <property type="entry name" value="Bromodomain"/>
</dbReference>
<dbReference type="Gene3D" id="3.30.40.10">
    <property type="entry name" value="Zinc/RING finger domain, C3HC4 (zinc finger)"/>
    <property type="match status" value="1"/>
</dbReference>
<keyword evidence="10" id="KW-0805">Transcription regulation</keyword>
<evidence type="ECO:0000259" key="21">
    <source>
        <dbReference type="PROSITE" id="PS50016"/>
    </source>
</evidence>
<keyword evidence="4" id="KW-0488">Methylation</keyword>
<dbReference type="Pfam" id="PF00628">
    <property type="entry name" value="PHD"/>
    <property type="match status" value="1"/>
</dbReference>
<dbReference type="SUPFAM" id="SSF57933">
    <property type="entry name" value="TAZ domain"/>
    <property type="match status" value="2"/>
</dbReference>
<evidence type="ECO:0000256" key="14">
    <source>
        <dbReference type="ARBA" id="ARBA00023242"/>
    </source>
</evidence>
<dbReference type="PANTHER" id="PTHR13808">
    <property type="entry name" value="CBP/P300-RELATED"/>
    <property type="match status" value="1"/>
</dbReference>
<feature type="region of interest" description="Disordered" evidence="19">
    <location>
        <begin position="1"/>
        <end position="30"/>
    </location>
</feature>
<keyword evidence="7 18" id="KW-0863">Zinc-finger</keyword>
<dbReference type="SMART" id="SM00297">
    <property type="entry name" value="BROMO"/>
    <property type="match status" value="1"/>
</dbReference>
<evidence type="ECO:0000256" key="16">
    <source>
        <dbReference type="ARBA" id="ARBA00048017"/>
    </source>
</evidence>
<feature type="compositionally biased region" description="Basic and acidic residues" evidence="19">
    <location>
        <begin position="1218"/>
        <end position="1239"/>
    </location>
</feature>
<dbReference type="InterPro" id="IPR013083">
    <property type="entry name" value="Znf_RING/FYVE/PHD"/>
</dbReference>
<keyword evidence="14" id="KW-0539">Nucleus</keyword>
<dbReference type="InterPro" id="IPR011011">
    <property type="entry name" value="Znf_FYVE_PHD"/>
</dbReference>
<dbReference type="InterPro" id="IPR000433">
    <property type="entry name" value="Znf_ZZ"/>
</dbReference>
<dbReference type="Pfam" id="PF00569">
    <property type="entry name" value="ZZ"/>
    <property type="match status" value="1"/>
</dbReference>
<evidence type="ECO:0000259" key="23">
    <source>
        <dbReference type="PROSITE" id="PS50135"/>
    </source>
</evidence>
<proteinExistence type="predicted"/>
<organism evidence="25 26">
    <name type="scientific">Tetraparma gracilis</name>
    <dbReference type="NCBI Taxonomy" id="2962635"/>
    <lineage>
        <taxon>Eukaryota</taxon>
        <taxon>Sar</taxon>
        <taxon>Stramenopiles</taxon>
        <taxon>Ochrophyta</taxon>
        <taxon>Bolidophyceae</taxon>
        <taxon>Parmales</taxon>
        <taxon>Triparmaceae</taxon>
        <taxon>Tetraparma</taxon>
    </lineage>
</organism>
<dbReference type="InterPro" id="IPR036546">
    <property type="entry name" value="MED15_KIX"/>
</dbReference>
<evidence type="ECO:0000259" key="24">
    <source>
        <dbReference type="PROSITE" id="PS51727"/>
    </source>
</evidence>
<dbReference type="InterPro" id="IPR031162">
    <property type="entry name" value="CBP_P300_HAT"/>
</dbReference>
<reference evidence="25 26" key="1">
    <citation type="journal article" date="2023" name="Commun. Biol.">
        <title>Genome analysis of Parmales, the sister group of diatoms, reveals the evolutionary specialization of diatoms from phago-mixotrophs to photoautotrophs.</title>
        <authorList>
            <person name="Ban H."/>
            <person name="Sato S."/>
            <person name="Yoshikawa S."/>
            <person name="Yamada K."/>
            <person name="Nakamura Y."/>
            <person name="Ichinomiya M."/>
            <person name="Sato N."/>
            <person name="Blanc-Mathieu R."/>
            <person name="Endo H."/>
            <person name="Kuwata A."/>
            <person name="Ogata H."/>
        </authorList>
    </citation>
    <scope>NUCLEOTIDE SEQUENCE [LARGE SCALE GENOMIC DNA]</scope>
</reference>
<name>A0ABQ6M909_9STRA</name>
<feature type="region of interest" description="Disordered" evidence="19">
    <location>
        <begin position="136"/>
        <end position="206"/>
    </location>
</feature>
<dbReference type="Gene3D" id="2.10.110.40">
    <property type="match status" value="1"/>
</dbReference>
<evidence type="ECO:0000256" key="12">
    <source>
        <dbReference type="ARBA" id="ARBA00023159"/>
    </source>
</evidence>
<sequence length="1512" mass="170194">MSDHAAPPASSSAAPSHSASAPAVNGGWRTDADVGARRKMIAKIVALLQQRKPNAPQEWLKKLPQMAKRLEESLYRNAPSFDSYNDVATLKQRLQQLAMNIGLKTAAQKAQAAAGGAAPPGGQPQQRTMVNMSQINPALGEAGDPGAPPGSLPGQQPATGLPNVADPSELGRMSSMAQGALAPPPGSAPAPPAAGGDSASAQNRQQVLRHQQQRLLLLRHAAKVPHCVSSRYVLSHYHRCKDARCPVCMPVREAIHRSHEKAKQMQLFKQQQEARAMQQGRGGGGGGYGYPGTQQYQMGGFAGEPANKKRRTKKELEAEAKARSRGGVKPTKQQQQMHQMQMQQMQRQQYMQQQSRGYNPAMGGRYPPMQQQVIMPVNRSGPRPQEDHTLINTFTIEEIEVHIESLNTGIAMPAAKLKVKTQDILNNIMKHQFGWVFNTPVDPVELGLNDYFEVIKKPMDLGTIKKKSEAGCYHDLDQFKDEVLLCFENAMTYNAEKTPVYNMAVDMRKAFQKEYDAVLRELKKEQRKKCENGEACLLCGTEKLNFEPPVFYCNGANCSAKRIRRNSYYYVAKGNQYHWCHPCYQELKEANPVEMPDVVIRKSELGKKKNDEVHEESWVACDTCGRWIHQICGLFNTRQNKDQRSEYECPACTIKKRKDAGELEPKSTTPGAEDLPRTRLSEYLERHIREMSQVKFREFAKEKAETEKISVEEALEQFTHANQMGAITIRQVTSMDKKIEVRPGMKERYKFKGYAEEFAYRCKCLVVFQKIEGVDVMIFGLYVYEHDDKVAKPNNRAIYVSYLDSVYYMRPRRIRTFIYHELLIAYLDYVRQKGFATAHIWACPPLKGDDYILYAKPEDQKTPKDQQLRQWYVDMLETCKQRGIVTSVTNMYDLYFADDKNDATVIPYLEGDYWVGEAENVIKDLKQEGSKKGHKKKAAADQKGKKKGAGNNARGGTRSTGLDEEALIASGMVEAPPKSLEEGGRDQLMKTLGETLNPMKESFLVAFLNWEEPTAKRTAELEAEAKLAKDLEETEKADMAKKKLLDEDKAAKEAKTKEDSDITAEDSKMEDADKGGGDGPTLEEQAEADMMKGELGNMDEKTPTGSTAPSPATVPSESGVRTPSRSRSPTSKKKSPTPERVSTRKRGREPDPEPEPEEEEEEEEEEEKEEAVVEKKDDKKKDSKVKEEAVKEEPMKEEKEGGGEKEEKEENSDAMEVDGEKGGAKEEEKEEESKVKEPEAPYDPIEAEKKRKEDDIKRLAAGCTKIALIPATVRNRDGTSVKVLDDDNEDMDCEFLNSRQDFLNLCQVNHYQYDTLRRAKHTSMMVLWHLHNRDAPKFVQQCACCSREILSGFRYHCPVCQDFDICQECIVGPMRHQPHQHQLKPIAVSSQQSELTEAQRKERQRSIALHMQLLSHAAACTQEDCPSANCAKMKGLLKHGTSCTVKATGGCHVCKRIWALLQLHARQCKNDNCKVPSCGAIRERARAIAAQQRAMDDRRREQMNKAMRAQVR</sequence>
<dbReference type="PROSITE" id="PS50134">
    <property type="entry name" value="ZF_TAZ"/>
    <property type="match status" value="1"/>
</dbReference>
<dbReference type="EC" id="2.3.1.48" evidence="3"/>
<dbReference type="SUPFAM" id="SSF57850">
    <property type="entry name" value="RING/U-box"/>
    <property type="match status" value="1"/>
</dbReference>
<protein>
    <recommendedName>
        <fullName evidence="3">histone acetyltransferase</fullName>
        <ecNumber evidence="3">2.3.1.48</ecNumber>
    </recommendedName>
</protein>
<feature type="domain" description="PHD-type" evidence="21">
    <location>
        <begin position="577"/>
        <end position="655"/>
    </location>
</feature>
<evidence type="ECO:0000259" key="22">
    <source>
        <dbReference type="PROSITE" id="PS50134"/>
    </source>
</evidence>
<evidence type="ECO:0000256" key="2">
    <source>
        <dbReference type="ARBA" id="ARBA00004123"/>
    </source>
</evidence>
<dbReference type="PRINTS" id="PR00503">
    <property type="entry name" value="BROMODOMAIN"/>
</dbReference>
<keyword evidence="9" id="KW-0156">Chromatin regulator</keyword>
<accession>A0ABQ6M909</accession>
<dbReference type="PROSITE" id="PS50014">
    <property type="entry name" value="BROMODOMAIN_2"/>
    <property type="match status" value="1"/>
</dbReference>
<keyword evidence="6" id="KW-0479">Metal-binding</keyword>
<dbReference type="Pfam" id="PF08214">
    <property type="entry name" value="HAT_KAT11"/>
    <property type="match status" value="1"/>
</dbReference>
<evidence type="ECO:0000256" key="10">
    <source>
        <dbReference type="ARBA" id="ARBA00023015"/>
    </source>
</evidence>
<feature type="compositionally biased region" description="Pro residues" evidence="19">
    <location>
        <begin position="182"/>
        <end position="192"/>
    </location>
</feature>
<dbReference type="SUPFAM" id="SSF57903">
    <property type="entry name" value="FYVE/PHD zinc finger"/>
    <property type="match status" value="1"/>
</dbReference>
<dbReference type="InterPro" id="IPR038547">
    <property type="entry name" value="RING_CBP-p300_sf"/>
</dbReference>
<dbReference type="SMART" id="SM01250">
    <property type="entry name" value="KAT11"/>
    <property type="match status" value="1"/>
</dbReference>
<keyword evidence="8" id="KW-0862">Zinc</keyword>
<dbReference type="Gene3D" id="1.20.1020.10">
    <property type="entry name" value="TAZ domain"/>
    <property type="match status" value="2"/>
</dbReference>
<evidence type="ECO:0000256" key="7">
    <source>
        <dbReference type="ARBA" id="ARBA00022771"/>
    </source>
</evidence>
<comment type="function">
    <text evidence="1">Acetyltransferase enzyme. Acetylates histones, giving a specific tag for transcriptional activation.</text>
</comment>
<dbReference type="PROSITE" id="PS01357">
    <property type="entry name" value="ZF_ZZ_1"/>
    <property type="match status" value="1"/>
</dbReference>
<feature type="domain" description="ZZ-type" evidence="23">
    <location>
        <begin position="1337"/>
        <end position="1391"/>
    </location>
</feature>
<dbReference type="CDD" id="cd02249">
    <property type="entry name" value="ZZ"/>
    <property type="match status" value="1"/>
</dbReference>
<keyword evidence="5" id="KW-0808">Transferase</keyword>
<dbReference type="PROSITE" id="PS50016">
    <property type="entry name" value="ZF_PHD_2"/>
    <property type="match status" value="1"/>
</dbReference>
<dbReference type="Gene3D" id="3.30.60.90">
    <property type="match status" value="1"/>
</dbReference>
<feature type="domain" description="Bromo" evidence="20">
    <location>
        <begin position="429"/>
        <end position="501"/>
    </location>
</feature>
<evidence type="ECO:0000313" key="25">
    <source>
        <dbReference type="EMBL" id="GMI21970.1"/>
    </source>
</evidence>
<dbReference type="Gene3D" id="1.20.920.10">
    <property type="entry name" value="Bromodomain-like"/>
    <property type="match status" value="1"/>
</dbReference>
<dbReference type="CDD" id="cd15614">
    <property type="entry name" value="PHD_HAC_like"/>
    <property type="match status" value="1"/>
</dbReference>
<dbReference type="PANTHER" id="PTHR13808:SF1">
    <property type="entry name" value="HISTONE ACETYLTRANSFERASE"/>
    <property type="match status" value="1"/>
</dbReference>
<feature type="domain" description="TAZ-type" evidence="22">
    <location>
        <begin position="1396"/>
        <end position="1481"/>
    </location>
</feature>
<keyword evidence="15" id="KW-0012">Acyltransferase</keyword>
<dbReference type="SUPFAM" id="SSF47370">
    <property type="entry name" value="Bromodomain"/>
    <property type="match status" value="1"/>
</dbReference>
<evidence type="ECO:0000256" key="9">
    <source>
        <dbReference type="ARBA" id="ARBA00022853"/>
    </source>
</evidence>
<comment type="subcellular location">
    <subcellularLocation>
        <location evidence="2">Nucleus</location>
    </subcellularLocation>
</comment>
<dbReference type="SMART" id="SM00291">
    <property type="entry name" value="ZnF_ZZ"/>
    <property type="match status" value="1"/>
</dbReference>
<dbReference type="PROSITE" id="PS50135">
    <property type="entry name" value="ZF_ZZ_2"/>
    <property type="match status" value="1"/>
</dbReference>
<feature type="region of interest" description="Disordered" evidence="19">
    <location>
        <begin position="1046"/>
        <end position="1243"/>
    </location>
</feature>
<evidence type="ECO:0000256" key="19">
    <source>
        <dbReference type="SAM" id="MobiDB-lite"/>
    </source>
</evidence>
<dbReference type="Pfam" id="PF16987">
    <property type="entry name" value="KIX_2"/>
    <property type="match status" value="1"/>
</dbReference>
<dbReference type="InterPro" id="IPR019787">
    <property type="entry name" value="Znf_PHD-finger"/>
</dbReference>
<feature type="compositionally biased region" description="Low complexity" evidence="19">
    <location>
        <begin position="1103"/>
        <end position="1129"/>
    </location>
</feature>
<evidence type="ECO:0000256" key="3">
    <source>
        <dbReference type="ARBA" id="ARBA00013184"/>
    </source>
</evidence>
<feature type="compositionally biased region" description="Acidic residues" evidence="19">
    <location>
        <begin position="1152"/>
        <end position="1169"/>
    </location>
</feature>
<keyword evidence="26" id="KW-1185">Reference proteome</keyword>
<dbReference type="Proteomes" id="UP001165060">
    <property type="component" value="Unassembled WGS sequence"/>
</dbReference>
<keyword evidence="11 17" id="KW-0103">Bromodomain</keyword>
<dbReference type="InterPro" id="IPR013178">
    <property type="entry name" value="Histone_AcTrfase_Rtt109/CBP"/>
</dbReference>
<dbReference type="Pfam" id="PF02135">
    <property type="entry name" value="zf-TAZ"/>
    <property type="match status" value="1"/>
</dbReference>
<feature type="compositionally biased region" description="Basic and acidic residues" evidence="19">
    <location>
        <begin position="1170"/>
        <end position="1208"/>
    </location>
</feature>
<feature type="compositionally biased region" description="Low complexity" evidence="19">
    <location>
        <begin position="193"/>
        <end position="206"/>
    </location>
</feature>
<evidence type="ECO:0000256" key="5">
    <source>
        <dbReference type="ARBA" id="ARBA00022679"/>
    </source>
</evidence>
<dbReference type="InterPro" id="IPR000197">
    <property type="entry name" value="Znf_TAZ"/>
</dbReference>
<dbReference type="InterPro" id="IPR036427">
    <property type="entry name" value="Bromodomain-like_sf"/>
</dbReference>
<evidence type="ECO:0000256" key="15">
    <source>
        <dbReference type="ARBA" id="ARBA00023315"/>
    </source>
</evidence>
<evidence type="ECO:0000256" key="11">
    <source>
        <dbReference type="ARBA" id="ARBA00023117"/>
    </source>
</evidence>
<comment type="caution">
    <text evidence="25">The sequence shown here is derived from an EMBL/GenBank/DDBJ whole genome shotgun (WGS) entry which is preliminary data.</text>
</comment>
<keyword evidence="12" id="KW-0010">Activator</keyword>
<evidence type="ECO:0000256" key="13">
    <source>
        <dbReference type="ARBA" id="ARBA00023163"/>
    </source>
</evidence>
<gene>
    <name evidence="25" type="ORF">TeGR_g6324</name>
</gene>
<feature type="region of interest" description="Disordered" evidence="19">
    <location>
        <begin position="302"/>
        <end position="339"/>
    </location>
</feature>
<evidence type="ECO:0000256" key="6">
    <source>
        <dbReference type="ARBA" id="ARBA00022723"/>
    </source>
</evidence>
<evidence type="ECO:0000313" key="26">
    <source>
        <dbReference type="Proteomes" id="UP001165060"/>
    </source>
</evidence>
<dbReference type="Gene3D" id="1.10.246.20">
    <property type="entry name" value="Coactivator CBP, KIX domain"/>
    <property type="match status" value="1"/>
</dbReference>
<evidence type="ECO:0000256" key="1">
    <source>
        <dbReference type="ARBA" id="ARBA00002581"/>
    </source>
</evidence>
<evidence type="ECO:0000256" key="18">
    <source>
        <dbReference type="PROSITE-ProRule" id="PRU00228"/>
    </source>
</evidence>
<evidence type="ECO:0000256" key="17">
    <source>
        <dbReference type="PROSITE-ProRule" id="PRU00035"/>
    </source>
</evidence>
<evidence type="ECO:0000259" key="20">
    <source>
        <dbReference type="PROSITE" id="PS50014"/>
    </source>
</evidence>
<dbReference type="SMART" id="SM00551">
    <property type="entry name" value="ZnF_TAZ"/>
    <property type="match status" value="1"/>
</dbReference>
<dbReference type="EMBL" id="BRYB01000066">
    <property type="protein sequence ID" value="GMI21970.1"/>
    <property type="molecule type" value="Genomic_DNA"/>
</dbReference>
<keyword evidence="13" id="KW-0804">Transcription</keyword>
<feature type="region of interest" description="Disordered" evidence="19">
    <location>
        <begin position="926"/>
        <end position="962"/>
    </location>
</feature>
<dbReference type="Pfam" id="PF00439">
    <property type="entry name" value="Bromodomain"/>
    <property type="match status" value="1"/>
</dbReference>